<accession>A0A8H3QNA5</accession>
<dbReference type="EMBL" id="BLAL01000156">
    <property type="protein sequence ID" value="GES85417.1"/>
    <property type="molecule type" value="Genomic_DNA"/>
</dbReference>
<proteinExistence type="predicted"/>
<gene>
    <name evidence="1" type="ORF">RCL2_001252700</name>
</gene>
<evidence type="ECO:0000313" key="1">
    <source>
        <dbReference type="EMBL" id="GES85417.1"/>
    </source>
</evidence>
<dbReference type="AlphaFoldDB" id="A0A8H3QNA5"/>
<sequence>MSQHNQQDAEEELFKIFRDLFGQLLLENMEREHKNMRRMWPRSSSWDIQQNVPLRQTDGLRNPSDTYLKLVKYWDVCHFLLTYLQHLSLFTLERMLAKVACRN</sequence>
<protein>
    <submittedName>
        <fullName evidence="1">Uncharacterized protein</fullName>
    </submittedName>
</protein>
<dbReference type="Proteomes" id="UP000615446">
    <property type="component" value="Unassembled WGS sequence"/>
</dbReference>
<comment type="caution">
    <text evidence="1">The sequence shown here is derived from an EMBL/GenBank/DDBJ whole genome shotgun (WGS) entry which is preliminary data.</text>
</comment>
<reference evidence="1" key="1">
    <citation type="submission" date="2019-10" db="EMBL/GenBank/DDBJ databases">
        <title>Conservation and host-specific expression of non-tandemly repeated heterogenous ribosome RNA gene in arbuscular mycorrhizal fungi.</title>
        <authorList>
            <person name="Maeda T."/>
            <person name="Kobayashi Y."/>
            <person name="Nakagawa T."/>
            <person name="Ezawa T."/>
            <person name="Yamaguchi K."/>
            <person name="Bino T."/>
            <person name="Nishimoto Y."/>
            <person name="Shigenobu S."/>
            <person name="Kawaguchi M."/>
        </authorList>
    </citation>
    <scope>NUCLEOTIDE SEQUENCE</scope>
    <source>
        <strain evidence="1">HR1</strain>
    </source>
</reference>
<name>A0A8H3QNA5_9GLOM</name>
<evidence type="ECO:0000313" key="2">
    <source>
        <dbReference type="Proteomes" id="UP000615446"/>
    </source>
</evidence>
<organism evidence="1 2">
    <name type="scientific">Rhizophagus clarus</name>
    <dbReference type="NCBI Taxonomy" id="94130"/>
    <lineage>
        <taxon>Eukaryota</taxon>
        <taxon>Fungi</taxon>
        <taxon>Fungi incertae sedis</taxon>
        <taxon>Mucoromycota</taxon>
        <taxon>Glomeromycotina</taxon>
        <taxon>Glomeromycetes</taxon>
        <taxon>Glomerales</taxon>
        <taxon>Glomeraceae</taxon>
        <taxon>Rhizophagus</taxon>
    </lineage>
</organism>